<dbReference type="Gene3D" id="2.40.50.140">
    <property type="entry name" value="Nucleic acid-binding proteins"/>
    <property type="match status" value="1"/>
</dbReference>
<dbReference type="InterPro" id="IPR012340">
    <property type="entry name" value="NA-bd_OB-fold"/>
</dbReference>
<dbReference type="GO" id="GO:0003677">
    <property type="term" value="F:DNA binding"/>
    <property type="evidence" value="ECO:0007669"/>
    <property type="project" value="UniProtKB-KW"/>
</dbReference>
<proteinExistence type="predicted"/>
<comment type="caution">
    <text evidence="1">The sequence shown here is derived from an EMBL/GenBank/DDBJ whole genome shotgun (WGS) entry which is preliminary data.</text>
</comment>
<dbReference type="Proteomes" id="UP000184253">
    <property type="component" value="Unassembled WGS sequence"/>
</dbReference>
<dbReference type="AlphaFoldDB" id="A0ABD7MAI4"/>
<evidence type="ECO:0000313" key="1">
    <source>
        <dbReference type="EMBL" id="SHL85944.1"/>
    </source>
</evidence>
<dbReference type="EMBL" id="FRCE01000015">
    <property type="protein sequence ID" value="SHL85944.1"/>
    <property type="molecule type" value="Genomic_DNA"/>
</dbReference>
<name>A0ABD7MAI4_MICLU</name>
<gene>
    <name evidence="1" type="ORF">SAMN04487849_11548</name>
</gene>
<keyword evidence="1" id="KW-0238">DNA-binding</keyword>
<protein>
    <submittedName>
        <fullName evidence="1">Cold-shock DNA-binding protein family</fullName>
    </submittedName>
</protein>
<sequence length="86" mass="9297">MNLNASLGRVVEWDRDGGWGVIDSVATPGGCWVHFSHLPMLDSVPSSLTVGEEVEFLFEALEAHNGQDGFLYRAIAVHPPHGGLAR</sequence>
<dbReference type="SUPFAM" id="SSF50249">
    <property type="entry name" value="Nucleic acid-binding proteins"/>
    <property type="match status" value="1"/>
</dbReference>
<evidence type="ECO:0000313" key="2">
    <source>
        <dbReference type="Proteomes" id="UP000184253"/>
    </source>
</evidence>
<reference evidence="1 2" key="1">
    <citation type="submission" date="2016-11" db="EMBL/GenBank/DDBJ databases">
        <authorList>
            <person name="Varghese N."/>
            <person name="Submissions S."/>
        </authorList>
    </citation>
    <scope>NUCLEOTIDE SEQUENCE [LARGE SCALE GENOMIC DNA]</scope>
    <source>
        <strain evidence="1 2">VTM4R57</strain>
    </source>
</reference>
<organism evidence="1 2">
    <name type="scientific">Micrococcus luteus</name>
    <name type="common">Micrococcus lysodeikticus</name>
    <dbReference type="NCBI Taxonomy" id="1270"/>
    <lineage>
        <taxon>Bacteria</taxon>
        <taxon>Bacillati</taxon>
        <taxon>Actinomycetota</taxon>
        <taxon>Actinomycetes</taxon>
        <taxon>Micrococcales</taxon>
        <taxon>Micrococcaceae</taxon>
        <taxon>Micrococcus</taxon>
    </lineage>
</organism>
<accession>A0ABD7MAI4</accession>